<reference evidence="2 3" key="2">
    <citation type="journal article" date="2021" name="J. Hered.">
        <title>Feather Gene Expression Elucidates the Developmental Basis of Plumage Iridescence in African Starlings.</title>
        <authorList>
            <person name="Rubenstein D.R."/>
            <person name="Corvelo A."/>
            <person name="MacManes M.D."/>
            <person name="Maia R."/>
            <person name="Narzisi G."/>
            <person name="Rousaki A."/>
            <person name="Vandenabeele P."/>
            <person name="Shawkey M.D."/>
            <person name="Solomon J."/>
        </authorList>
    </citation>
    <scope>NUCLEOTIDE SEQUENCE [LARGE SCALE GENOMIC DNA]</scope>
    <source>
        <strain evidence="2">SS15</strain>
    </source>
</reference>
<comment type="caution">
    <text evidence="1">The sequence shown here is derived from an EMBL/GenBank/DDBJ whole genome shotgun (WGS) entry which is preliminary data.</text>
</comment>
<gene>
    <name evidence="2" type="ORF">IHE44_0001344</name>
    <name evidence="1" type="ORF">IHE44_010345</name>
</gene>
<evidence type="ECO:0000313" key="3">
    <source>
        <dbReference type="Proteomes" id="UP000618051"/>
    </source>
</evidence>
<keyword evidence="3" id="KW-1185">Reference proteome</keyword>
<dbReference type="OrthoDB" id="676979at2759"/>
<organism evidence="1">
    <name type="scientific">Lamprotornis superbus</name>
    <dbReference type="NCBI Taxonomy" id="245042"/>
    <lineage>
        <taxon>Eukaryota</taxon>
        <taxon>Metazoa</taxon>
        <taxon>Chordata</taxon>
        <taxon>Craniata</taxon>
        <taxon>Vertebrata</taxon>
        <taxon>Euteleostomi</taxon>
        <taxon>Archelosauria</taxon>
        <taxon>Archosauria</taxon>
        <taxon>Dinosauria</taxon>
        <taxon>Saurischia</taxon>
        <taxon>Theropoda</taxon>
        <taxon>Coelurosauria</taxon>
        <taxon>Aves</taxon>
        <taxon>Neognathae</taxon>
        <taxon>Neoaves</taxon>
        <taxon>Telluraves</taxon>
        <taxon>Australaves</taxon>
        <taxon>Passeriformes</taxon>
        <taxon>Sturnidae</taxon>
        <taxon>Lamprotornis</taxon>
    </lineage>
</organism>
<accession>A0A835TNT3</accession>
<dbReference type="Proteomes" id="UP000618051">
    <property type="component" value="Unassembled WGS sequence"/>
</dbReference>
<proteinExistence type="predicted"/>
<dbReference type="AlphaFoldDB" id="A0A835TNT3"/>
<reference evidence="2" key="3">
    <citation type="submission" date="2022-01" db="EMBL/GenBank/DDBJ databases">
        <authorList>
            <person name="Rubenstein D.R."/>
        </authorList>
    </citation>
    <scope>NUCLEOTIDE SEQUENCE</scope>
    <source>
        <strain evidence="2">SS15</strain>
        <tissue evidence="2">Liver</tissue>
    </source>
</reference>
<reference evidence="1" key="1">
    <citation type="submission" date="2020-10" db="EMBL/GenBank/DDBJ databases">
        <title>Feather gene expression reveals the developmental basis of iridescence in African starlings.</title>
        <authorList>
            <person name="Rubenstein D.R."/>
        </authorList>
    </citation>
    <scope>NUCLEOTIDE SEQUENCE</scope>
    <source>
        <strain evidence="1">SS15</strain>
        <tissue evidence="1">Liver</tissue>
    </source>
</reference>
<evidence type="ECO:0000313" key="1">
    <source>
        <dbReference type="EMBL" id="KAG0113505.1"/>
    </source>
</evidence>
<name>A0A835TNT3_9PASS</name>
<dbReference type="EMBL" id="JADDUC020000001">
    <property type="protein sequence ID" value="KAI1243701.1"/>
    <property type="molecule type" value="Genomic_DNA"/>
</dbReference>
<sequence>MESGGGRQEVFVVGLCVCQAGHRGAPMLGTPLRGPAAAVALLLSRGKPSVSVFSPILSPARAPAGARSPPAPSPGRQGDALCKCCVCRVQSVLLLLLLPCLPLPHGGLASPGASPGVTVPDTFPEVTVPDTLPQVTVPAVSPAEAFVAQIPTADTEDLCTFNIKVEGIVEGVPAHAMSLPTQIHEFHEFSPSLLIGAGHPSAASPKAGRMGQGRWVRKGPAKTVTSCRKVPSDLFSFPVSEDLCHQKCHSFTMQETERGCDPRAAVSSVCAVPCSSCSCPRLRRSLPKAYLSFTCSLTCSFPYPTHQALWAKSWAVFFPPYLCSPLPPHKPRPPSPPSPDEVPINVKQAYKTFAAVPLSHPLLGTQVTPAAATLPLSHPLLGTQPCWGQGNSSTGVTREAVWFPPKEAALEEGCVELLWKLEYADDADAHPGRVLAVSGPGSSQDLTALLFSPDTGILMYNHADLMQRNSEIPDSRARLNLSHFTPMDSWFTDGFCGSVSSSFCALSEVVTRIVCSEQHRKHQNGLGGECWGWEKVLWAVGSAVGSAVAGWAAVWPGSTWAAAWLLQVAAHSPGGQHSPEQRSFRERQKYFEMEVKQQHLDKPPKRVSLVGEDDLKKMKEEEGTWECVHRSLSCLAIHFPWKCTSEAPRKLQQQRALLLEEEAEEEEEEEGRQVPEALQSSVIIEGVEYKVERLNGRSNQAPAAREGFFFTMGKARFSSWLFSGSSSSSCARGCVERVIFRDRYFKSQLRNFSRNDALRLFLAPAVLRQLQGGEQSHTAPRFSGKCHYLSWFHPETRHAEEQEDASST</sequence>
<dbReference type="EMBL" id="JADDUC010000432">
    <property type="protein sequence ID" value="KAG0113505.1"/>
    <property type="molecule type" value="Genomic_DNA"/>
</dbReference>
<evidence type="ECO:0000313" key="2">
    <source>
        <dbReference type="EMBL" id="KAI1243701.1"/>
    </source>
</evidence>
<protein>
    <submittedName>
        <fullName evidence="1">Uncharacterized protein</fullName>
    </submittedName>
</protein>